<dbReference type="STRING" id="60137.SAMN04488041_101368"/>
<evidence type="ECO:0000313" key="3">
    <source>
        <dbReference type="Proteomes" id="UP000183076"/>
    </source>
</evidence>
<dbReference type="Proteomes" id="UP000183076">
    <property type="component" value="Unassembled WGS sequence"/>
</dbReference>
<proteinExistence type="predicted"/>
<protein>
    <submittedName>
        <fullName evidence="2">Uncharacterized protein</fullName>
    </submittedName>
</protein>
<dbReference type="AlphaFoldDB" id="A0A1H2R219"/>
<dbReference type="RefSeq" id="WP_074634607.1">
    <property type="nucleotide sequence ID" value="NZ_CP160849.1"/>
</dbReference>
<reference evidence="3" key="1">
    <citation type="submission" date="2016-10" db="EMBL/GenBank/DDBJ databases">
        <authorList>
            <person name="Varghese N."/>
            <person name="Submissions S."/>
        </authorList>
    </citation>
    <scope>NUCLEOTIDE SEQUENCE [LARGE SCALE GENOMIC DNA]</scope>
    <source>
        <strain evidence="3">DSM 10014</strain>
    </source>
</reference>
<evidence type="ECO:0000313" key="2">
    <source>
        <dbReference type="EMBL" id="SDW13483.1"/>
    </source>
</evidence>
<evidence type="ECO:0000256" key="1">
    <source>
        <dbReference type="SAM" id="Phobius"/>
    </source>
</evidence>
<name>A0A1H2R219_9RHOB</name>
<gene>
    <name evidence="2" type="ORF">SAMN04488041_101368</name>
</gene>
<keyword evidence="1" id="KW-0812">Transmembrane</keyword>
<sequence length="203" mass="22624">MSEEETPRAGLINWSEWRKDGGKFFRITVIGAFAAWIGAYVPVVNELVFSPWRLGDKVDANTQTLSHLVEDVKILQRPDVIFRISRSDVLGPRCGGGRSCAIEVEIERTEEGRNCQIVPGKTRYSFRNPRTDASLYVRLDRPVQSQNVGSKPITFQYQVTAPYGLEPNAEFCLEPLYTGCPGMSDGDAPIRANRSCTAVPVEL</sequence>
<keyword evidence="1" id="KW-1133">Transmembrane helix</keyword>
<feature type="transmembrane region" description="Helical" evidence="1">
    <location>
        <begin position="24"/>
        <end position="43"/>
    </location>
</feature>
<dbReference type="GeneID" id="94019689"/>
<accession>A0A1H2R219</accession>
<organism evidence="2 3">
    <name type="scientific">Sulfitobacter pontiacus</name>
    <dbReference type="NCBI Taxonomy" id="60137"/>
    <lineage>
        <taxon>Bacteria</taxon>
        <taxon>Pseudomonadati</taxon>
        <taxon>Pseudomonadota</taxon>
        <taxon>Alphaproteobacteria</taxon>
        <taxon>Rhodobacterales</taxon>
        <taxon>Roseobacteraceae</taxon>
        <taxon>Sulfitobacter</taxon>
    </lineage>
</organism>
<dbReference type="EMBL" id="FNNB01000001">
    <property type="protein sequence ID" value="SDW13483.1"/>
    <property type="molecule type" value="Genomic_DNA"/>
</dbReference>
<keyword evidence="1" id="KW-0472">Membrane</keyword>